<reference evidence="2" key="1">
    <citation type="submission" date="2022-11" db="EMBL/GenBank/DDBJ databases">
        <title>Minimal conservation of predation-associated metabolite biosynthetic gene clusters underscores biosynthetic potential of Myxococcota including descriptions for ten novel species: Archangium lansinium sp. nov., Myxococcus landrumus sp. nov., Nannocystis bai.</title>
        <authorList>
            <person name="Ahearne A."/>
            <person name="Stevens C."/>
            <person name="Phillips K."/>
        </authorList>
    </citation>
    <scope>NUCLEOTIDE SEQUENCE</scope>
    <source>
        <strain evidence="2">Na p29</strain>
    </source>
</reference>
<organism evidence="2 3">
    <name type="scientific">Nannocystis pusilla</name>
    <dbReference type="NCBI Taxonomy" id="889268"/>
    <lineage>
        <taxon>Bacteria</taxon>
        <taxon>Pseudomonadati</taxon>
        <taxon>Myxococcota</taxon>
        <taxon>Polyangia</taxon>
        <taxon>Nannocystales</taxon>
        <taxon>Nannocystaceae</taxon>
        <taxon>Nannocystis</taxon>
    </lineage>
</organism>
<feature type="region of interest" description="Disordered" evidence="1">
    <location>
        <begin position="1"/>
        <end position="50"/>
    </location>
</feature>
<evidence type="ECO:0000313" key="3">
    <source>
        <dbReference type="Proteomes" id="UP001150924"/>
    </source>
</evidence>
<evidence type="ECO:0000313" key="2">
    <source>
        <dbReference type="EMBL" id="MCY1009472.1"/>
    </source>
</evidence>
<dbReference type="EMBL" id="JAPNKE010000002">
    <property type="protein sequence ID" value="MCY1009472.1"/>
    <property type="molecule type" value="Genomic_DNA"/>
</dbReference>
<gene>
    <name evidence="2" type="ORF">OV079_28690</name>
</gene>
<dbReference type="AlphaFoldDB" id="A0A9X3ESQ6"/>
<proteinExistence type="predicted"/>
<accession>A0A9X3ESQ6</accession>
<comment type="caution">
    <text evidence="2">The sequence shown here is derived from an EMBL/GenBank/DDBJ whole genome shotgun (WGS) entry which is preliminary data.</text>
</comment>
<name>A0A9X3ESQ6_9BACT</name>
<sequence length="299" mass="29933">MRTASSSPAAASRCVTAANSSARSTPSAPAHTRSRSPSGPATPSRADPTTCSCDPACTAAVARSNAAVTRSCVGDGQRPNGGKLPDRSFTSSCSSGQVRTVARIANGSSSRRLIRCTASTVNASGCQLARQPLIAAAISASLPVSLAIVRCGTKPGPRADCSSHRGNSAAAAACRADSAPGGSLTGSNHTVVLPRWSNRRTSLSAIRSGNSPRSAAVNAAAASANSASGTNPYTRLMCGIQRPWLGSWSTRIAWIAGHAAAGGITTSALRCTGLAAASRARRAAMSASATTCSSAHTPK</sequence>
<keyword evidence="3" id="KW-1185">Reference proteome</keyword>
<evidence type="ECO:0000256" key="1">
    <source>
        <dbReference type="SAM" id="MobiDB-lite"/>
    </source>
</evidence>
<dbReference type="Proteomes" id="UP001150924">
    <property type="component" value="Unassembled WGS sequence"/>
</dbReference>
<protein>
    <submittedName>
        <fullName evidence="2">Uncharacterized protein</fullName>
    </submittedName>
</protein>
<feature type="compositionally biased region" description="Polar residues" evidence="1">
    <location>
        <begin position="17"/>
        <end position="27"/>
    </location>
</feature>
<feature type="region of interest" description="Disordered" evidence="1">
    <location>
        <begin position="68"/>
        <end position="93"/>
    </location>
</feature>
<feature type="compositionally biased region" description="Polar residues" evidence="1">
    <location>
        <begin position="35"/>
        <end position="50"/>
    </location>
</feature>
<feature type="compositionally biased region" description="Low complexity" evidence="1">
    <location>
        <begin position="1"/>
        <end position="12"/>
    </location>
</feature>